<dbReference type="EMBL" id="CAFBLS010000286">
    <property type="protein sequence ID" value="CAB4885839.1"/>
    <property type="molecule type" value="Genomic_DNA"/>
</dbReference>
<name>A0A6J7F0K4_9ZZZZ</name>
<protein>
    <submittedName>
        <fullName evidence="2">Unannotated protein</fullName>
    </submittedName>
</protein>
<dbReference type="SUPFAM" id="SSF56524">
    <property type="entry name" value="Oxidoreductase molybdopterin-binding domain"/>
    <property type="match status" value="1"/>
</dbReference>
<dbReference type="InterPro" id="IPR036374">
    <property type="entry name" value="OxRdtase_Mopterin-bd_sf"/>
</dbReference>
<gene>
    <name evidence="2" type="ORF">UFOPK3402_01817</name>
</gene>
<dbReference type="Pfam" id="PF00174">
    <property type="entry name" value="Oxidored_molyb"/>
    <property type="match status" value="1"/>
</dbReference>
<organism evidence="2">
    <name type="scientific">freshwater metagenome</name>
    <dbReference type="NCBI Taxonomy" id="449393"/>
    <lineage>
        <taxon>unclassified sequences</taxon>
        <taxon>metagenomes</taxon>
        <taxon>ecological metagenomes</taxon>
    </lineage>
</organism>
<evidence type="ECO:0000259" key="1">
    <source>
        <dbReference type="Pfam" id="PF00174"/>
    </source>
</evidence>
<feature type="domain" description="Oxidoreductase molybdopterin-binding" evidence="1">
    <location>
        <begin position="71"/>
        <end position="216"/>
    </location>
</feature>
<dbReference type="Gene3D" id="3.90.420.10">
    <property type="entry name" value="Oxidoreductase, molybdopterin-binding domain"/>
    <property type="match status" value="1"/>
</dbReference>
<evidence type="ECO:0000313" key="2">
    <source>
        <dbReference type="EMBL" id="CAB4885839.1"/>
    </source>
</evidence>
<dbReference type="PANTHER" id="PTHR43032">
    <property type="entry name" value="PROTEIN-METHIONINE-SULFOXIDE REDUCTASE"/>
    <property type="match status" value="1"/>
</dbReference>
<accession>A0A6J7F0K4</accession>
<dbReference type="InterPro" id="IPR000572">
    <property type="entry name" value="OxRdtase_Mopterin-bd_dom"/>
</dbReference>
<sequence length="239" mass="25303">MTDNGPSTATKGTPVGRRVVLGMVGLGVVGIGVGRQLSEGISNTVGSVAPGLASVIPATGGFRIYTVTSGYPEMAVADYRLTVNGLVDRELTLTFDDLGALPQTGITADFQCVTGWRVNDVPWSGVLLSDLLREAGVKDSARALRFLSFDGAYTESLTLEQSLAPDVLVATSMWGKPITREHGGPVRLYVVPMYGYKSLKWLSGIEVGATVVPGYWEERGYDVDASVGESNGRSDDPIV</sequence>
<dbReference type="AlphaFoldDB" id="A0A6J7F0K4"/>
<reference evidence="2" key="1">
    <citation type="submission" date="2020-05" db="EMBL/GenBank/DDBJ databases">
        <authorList>
            <person name="Chiriac C."/>
            <person name="Salcher M."/>
            <person name="Ghai R."/>
            <person name="Kavagutti S V."/>
        </authorList>
    </citation>
    <scope>NUCLEOTIDE SEQUENCE</scope>
</reference>
<dbReference type="PANTHER" id="PTHR43032:SF4">
    <property type="entry name" value="OXIDOREDUCTASE MOLYBDOPTERIN-BINDING DOMAIN-CONTAINING PROTEIN"/>
    <property type="match status" value="1"/>
</dbReference>
<proteinExistence type="predicted"/>